<name>A0A699X3I9_TANCI</name>
<evidence type="ECO:0000256" key="1">
    <source>
        <dbReference type="SAM" id="MobiDB-lite"/>
    </source>
</evidence>
<protein>
    <submittedName>
        <fullName evidence="2">Uncharacterized protein</fullName>
    </submittedName>
</protein>
<feature type="non-terminal residue" evidence="2">
    <location>
        <position position="97"/>
    </location>
</feature>
<proteinExistence type="predicted"/>
<reference evidence="2" key="1">
    <citation type="journal article" date="2019" name="Sci. Rep.">
        <title>Draft genome of Tanacetum cinerariifolium, the natural source of mosquito coil.</title>
        <authorList>
            <person name="Yamashiro T."/>
            <person name="Shiraishi A."/>
            <person name="Satake H."/>
            <person name="Nakayama K."/>
        </authorList>
    </citation>
    <scope>NUCLEOTIDE SEQUENCE</scope>
</reference>
<dbReference type="AlphaFoldDB" id="A0A699X3I9"/>
<feature type="compositionally biased region" description="Basic and acidic residues" evidence="1">
    <location>
        <begin position="68"/>
        <end position="82"/>
    </location>
</feature>
<comment type="caution">
    <text evidence="2">The sequence shown here is derived from an EMBL/GenBank/DDBJ whole genome shotgun (WGS) entry which is preliminary data.</text>
</comment>
<accession>A0A699X3I9</accession>
<feature type="region of interest" description="Disordered" evidence="1">
    <location>
        <begin position="1"/>
        <end position="97"/>
    </location>
</feature>
<sequence>HRSQREDGDRGGEHAPRAEAVGHPAAHRDTDGQTQDVAGGDGLQAQRRDVQAGGNAGDGGVEDGGVELLHEQGSRHQPREVAFDGAGVGHRNLRNSA</sequence>
<gene>
    <name evidence="2" type="ORF">Tci_926621</name>
</gene>
<feature type="non-terminal residue" evidence="2">
    <location>
        <position position="1"/>
    </location>
</feature>
<feature type="compositionally biased region" description="Basic and acidic residues" evidence="1">
    <location>
        <begin position="1"/>
        <end position="17"/>
    </location>
</feature>
<dbReference type="EMBL" id="BKCJ011808449">
    <property type="protein sequence ID" value="GFD54652.1"/>
    <property type="molecule type" value="Genomic_DNA"/>
</dbReference>
<evidence type="ECO:0000313" key="2">
    <source>
        <dbReference type="EMBL" id="GFD54652.1"/>
    </source>
</evidence>
<organism evidence="2">
    <name type="scientific">Tanacetum cinerariifolium</name>
    <name type="common">Dalmatian daisy</name>
    <name type="synonym">Chrysanthemum cinerariifolium</name>
    <dbReference type="NCBI Taxonomy" id="118510"/>
    <lineage>
        <taxon>Eukaryota</taxon>
        <taxon>Viridiplantae</taxon>
        <taxon>Streptophyta</taxon>
        <taxon>Embryophyta</taxon>
        <taxon>Tracheophyta</taxon>
        <taxon>Spermatophyta</taxon>
        <taxon>Magnoliopsida</taxon>
        <taxon>eudicotyledons</taxon>
        <taxon>Gunneridae</taxon>
        <taxon>Pentapetalae</taxon>
        <taxon>asterids</taxon>
        <taxon>campanulids</taxon>
        <taxon>Asterales</taxon>
        <taxon>Asteraceae</taxon>
        <taxon>Asteroideae</taxon>
        <taxon>Anthemideae</taxon>
        <taxon>Anthemidinae</taxon>
        <taxon>Tanacetum</taxon>
    </lineage>
</organism>